<dbReference type="KEGG" id="lul:LPB138_08170"/>
<reference evidence="5 6" key="1">
    <citation type="submission" date="2016-10" db="EMBL/GenBank/DDBJ databases">
        <title>Lutibacter sp. LPB0138, isolated from marine gastropod.</title>
        <authorList>
            <person name="Kim E."/>
            <person name="Yi H."/>
        </authorList>
    </citation>
    <scope>NUCLEOTIDE SEQUENCE [LARGE SCALE GENOMIC DNA]</scope>
    <source>
        <strain evidence="5 6">LPB0138</strain>
    </source>
</reference>
<keyword evidence="1 3" id="KW-0732">Signal</keyword>
<dbReference type="GO" id="GO:0016787">
    <property type="term" value="F:hydrolase activity"/>
    <property type="evidence" value="ECO:0007669"/>
    <property type="project" value="UniProtKB-KW"/>
</dbReference>
<dbReference type="InterPro" id="IPR051558">
    <property type="entry name" value="Metallophosphoesterase_PAP"/>
</dbReference>
<evidence type="ECO:0000313" key="5">
    <source>
        <dbReference type="EMBL" id="AOW20652.1"/>
    </source>
</evidence>
<dbReference type="PANTHER" id="PTHR10161">
    <property type="entry name" value="TARTRATE-RESISTANT ACID PHOSPHATASE TYPE 5"/>
    <property type="match status" value="1"/>
</dbReference>
<evidence type="ECO:0000256" key="1">
    <source>
        <dbReference type="ARBA" id="ARBA00022729"/>
    </source>
</evidence>
<gene>
    <name evidence="5" type="ORF">LPB138_08170</name>
</gene>
<feature type="domain" description="Calcineurin-like phosphoesterase" evidence="4">
    <location>
        <begin position="46"/>
        <end position="240"/>
    </location>
</feature>
<evidence type="ECO:0000256" key="3">
    <source>
        <dbReference type="SAM" id="SignalP"/>
    </source>
</evidence>
<feature type="chain" id="PRO_5009110847" evidence="3">
    <location>
        <begin position="22"/>
        <end position="1238"/>
    </location>
</feature>
<keyword evidence="2" id="KW-0378">Hydrolase</keyword>
<keyword evidence="6" id="KW-1185">Reference proteome</keyword>
<accession>A0A1D8P7W0</accession>
<proteinExistence type="predicted"/>
<dbReference type="Pfam" id="PF00149">
    <property type="entry name" value="Metallophos"/>
    <property type="match status" value="1"/>
</dbReference>
<dbReference type="STRING" id="1850246.LPB138_08170"/>
<sequence length="1238" mass="140936">MKKFYKILLLALFVFVVNACATYKPQYADKNYIPAIPESKEIAHSFYLIGDAGNAQIGESTQSLKVLKEKLKTANDNTTVLFLGDNIYPAGMPKKGHKNREFAEHQLDIQTDVVKEYAGNAFFIPGNHDWYSGLKGLERQQDYVQKKLDSKKVFYPENGCPIEQIKISDNIVVIAIDSEWYITNWDKNPNINDDCEIKSREKFFEELEGLIKKNANKTTIIAIHHPMFTYGPHGGEFSLDKQIFPKGKVPLPGVGSLINILRKTSGISPADLQNKLYKELQERVVTLSQFAEKVVFVSGHEHNLQYIVEDNTPQIVSGAGSKREAARVVNGSKFSYGGSGYAKYDVFTDGSSQVSFYDTSDGVNEKLLFVTEVLPKDNDDIKKRYPEEFESHKTASVYTKEKTTKNKFHRSVWGERYRQDYSTLVNAPTVNIDTLFGGLKALRKGGGHQSKSLRLENPEGKEYVMRALKKSAEIYLQAMAFKDQYIVGQFENTYTEDLLLDFYTGSQPYAPFTTATLSDAIDVYHTNPRLFYIPKQKSLGVFNNEFGDELYMIEERVTSGHGDQKSFGNADKIISTDDLFKKLRKNNKHQVDKTAYVRARLFDMLIGDWDRHVDQWRWAVFEENDMKIYKPIPRDRDQTFSNMGDGPLMRLLTRIIPPLKLMEGFNEDIRSVKSFNASPYSLDMVLINDTNKELWDEQAIFIQKNITDEVIDEALKFIPKEINRETVAEIKRVLIQRRNKLKNYSDEYFEIIKKYAVIKGTDRDDWFEIIRLPNGKTKVTTYNIKKNKKDDITFEHLYDKSLTEEIWIYGLDDDDYFEVKGKGNSVIPLRIVGGQNNDTYVVENGRKVSIYDYKSKKNDVENAKKARVKLTDDYETNVYSYKKIKNNTNQIIPVIGYNPDDGVKFGISDTYTVYGFERNPFTSQHIISGAYYFATNGFELSYNGEFANVIGKANLGIETKYTSPNFSGNFFGYGNATPNFDEELGLDYNRVKLSMLKFAPSLIWRGRTGASFKTSMIYESVEVEETEGRYVNTFYVESGEENTESFIGFETDLNFKNKDNDAFPTLGMQTGLTLGYKSNINNSNGFGYVIPSLGFDYKLVSSGQLVFATLAKAHIMLGDDYEFYQAANIGGNNGLRGYRNERFTGSSSFVQSTDLRLNLRKVQTAVIPLNIGIYAGFDYGKVWIEDNLFYNPDFHSENWNTSVGGGIFFNAADVLSGNLAAFNSDDGVRITFGIGFGF</sequence>
<name>A0A1D8P7W0_9FLAO</name>
<dbReference type="Proteomes" id="UP000176050">
    <property type="component" value="Chromosome"/>
</dbReference>
<dbReference type="SUPFAM" id="SSF56300">
    <property type="entry name" value="Metallo-dependent phosphatases"/>
    <property type="match status" value="1"/>
</dbReference>
<dbReference type="InterPro" id="IPR004843">
    <property type="entry name" value="Calcineurin-like_PHP"/>
</dbReference>
<feature type="signal peptide" evidence="3">
    <location>
        <begin position="1"/>
        <end position="21"/>
    </location>
</feature>
<dbReference type="OrthoDB" id="333971at2"/>
<dbReference type="Gene3D" id="3.60.21.10">
    <property type="match status" value="1"/>
</dbReference>
<dbReference type="InterPro" id="IPR029052">
    <property type="entry name" value="Metallo-depent_PP-like"/>
</dbReference>
<dbReference type="RefSeq" id="WP_070236803.1">
    <property type="nucleotide sequence ID" value="NZ_CP017478.1"/>
</dbReference>
<dbReference type="AlphaFoldDB" id="A0A1D8P7W0"/>
<protein>
    <submittedName>
        <fullName evidence="5">Phosphoesterase</fullName>
    </submittedName>
</protein>
<evidence type="ECO:0000259" key="4">
    <source>
        <dbReference type="Pfam" id="PF00149"/>
    </source>
</evidence>
<evidence type="ECO:0000256" key="2">
    <source>
        <dbReference type="ARBA" id="ARBA00022801"/>
    </source>
</evidence>
<evidence type="ECO:0000313" key="6">
    <source>
        <dbReference type="Proteomes" id="UP000176050"/>
    </source>
</evidence>
<organism evidence="5 6">
    <name type="scientific">Urechidicola croceus</name>
    <dbReference type="NCBI Taxonomy" id="1850246"/>
    <lineage>
        <taxon>Bacteria</taxon>
        <taxon>Pseudomonadati</taxon>
        <taxon>Bacteroidota</taxon>
        <taxon>Flavobacteriia</taxon>
        <taxon>Flavobacteriales</taxon>
        <taxon>Flavobacteriaceae</taxon>
        <taxon>Urechidicola</taxon>
    </lineage>
</organism>
<dbReference type="EMBL" id="CP017478">
    <property type="protein sequence ID" value="AOW20652.1"/>
    <property type="molecule type" value="Genomic_DNA"/>
</dbReference>
<dbReference type="PANTHER" id="PTHR10161:SF14">
    <property type="entry name" value="TARTRATE-RESISTANT ACID PHOSPHATASE TYPE 5"/>
    <property type="match status" value="1"/>
</dbReference>